<evidence type="ECO:0000313" key="3">
    <source>
        <dbReference type="Proteomes" id="UP000028680"/>
    </source>
</evidence>
<organism evidence="2 3">
    <name type="scientific">Planktomarina temperata RCA23</name>
    <dbReference type="NCBI Taxonomy" id="666509"/>
    <lineage>
        <taxon>Bacteria</taxon>
        <taxon>Pseudomonadati</taxon>
        <taxon>Pseudomonadota</taxon>
        <taxon>Alphaproteobacteria</taxon>
        <taxon>Rhodobacterales</taxon>
        <taxon>Paracoccaceae</taxon>
        <taxon>Planktomarina</taxon>
    </lineage>
</organism>
<dbReference type="InterPro" id="IPR011088">
    <property type="entry name" value="Phage_phiNM3_A0EWY4"/>
</dbReference>
<evidence type="ECO:0000313" key="2">
    <source>
        <dbReference type="EMBL" id="AII85697.1"/>
    </source>
</evidence>
<dbReference type="EMBL" id="CP003984">
    <property type="protein sequence ID" value="AII85697.1"/>
    <property type="molecule type" value="Genomic_DNA"/>
</dbReference>
<dbReference type="Pfam" id="PF07509">
    <property type="entry name" value="DUF1523"/>
    <property type="match status" value="1"/>
</dbReference>
<dbReference type="Proteomes" id="UP000028680">
    <property type="component" value="Chromosome"/>
</dbReference>
<evidence type="ECO:0000256" key="1">
    <source>
        <dbReference type="SAM" id="Phobius"/>
    </source>
</evidence>
<name>A0AAN0RGE9_9RHOB</name>
<gene>
    <name evidence="2" type="ORF">RCA23_c01300</name>
</gene>
<keyword evidence="1" id="KW-0472">Membrane</keyword>
<evidence type="ECO:0008006" key="4">
    <source>
        <dbReference type="Google" id="ProtNLM"/>
    </source>
</evidence>
<protein>
    <recommendedName>
        <fullName evidence="4">DUF1523 domain-containing protein</fullName>
    </recommendedName>
</protein>
<reference evidence="2 3" key="1">
    <citation type="journal article" date="2014" name="ISME J.">
        <title>Adaptation of an abundant Roseobacter RCA organism to pelagic systems revealed by genomic and transcriptomic analyses.</title>
        <authorList>
            <person name="Voget S."/>
            <person name="Wemheuer B."/>
            <person name="Brinkhoff T."/>
            <person name="Vollmers J."/>
            <person name="Dietrich S."/>
            <person name="Giebel H.A."/>
            <person name="Beardsley C."/>
            <person name="Sardemann C."/>
            <person name="Bakenhus I."/>
            <person name="Billerbeck S."/>
            <person name="Daniel R."/>
            <person name="Simon M."/>
        </authorList>
    </citation>
    <scope>NUCLEOTIDE SEQUENCE [LARGE SCALE GENOMIC DNA]</scope>
    <source>
        <strain evidence="2 3">RCA23</strain>
    </source>
</reference>
<proteinExistence type="predicted"/>
<dbReference type="AlphaFoldDB" id="A0AAN0RGE9"/>
<keyword evidence="1" id="KW-1133">Transmembrane helix</keyword>
<sequence>MLVKMRWILKVLLALLVLAVFHYNLPQRDIVRITGTEILRKDLSGWTGMFYAAAQSGEAQTQNRDLRLINTVRANGKVSVYRNEDTGFNWPPYLKFDSSNLQAEAEDAVSSKEAPEWYILRHYGWRNTFWSIYPNAVSLTPVAGPDVRLIPWFNIVFLVLLAALIWAVYVRLRGFWARRVDPVIDRIDAAAEETTDRVKGWFRRK</sequence>
<accession>A0AAN0RGE9</accession>
<keyword evidence="1" id="KW-0812">Transmembrane</keyword>
<dbReference type="GeneID" id="93368875"/>
<dbReference type="KEGG" id="ptp:RCA23_c01300"/>
<dbReference type="RefSeq" id="WP_044048581.1">
    <property type="nucleotide sequence ID" value="NZ_CP003984.1"/>
</dbReference>
<feature type="transmembrane region" description="Helical" evidence="1">
    <location>
        <begin position="149"/>
        <end position="169"/>
    </location>
</feature>
<keyword evidence="3" id="KW-1185">Reference proteome</keyword>